<dbReference type="Gene3D" id="1.10.3720.10">
    <property type="entry name" value="MetI-like"/>
    <property type="match status" value="1"/>
</dbReference>
<dbReference type="InterPro" id="IPR035906">
    <property type="entry name" value="MetI-like_sf"/>
</dbReference>
<reference evidence="9" key="1">
    <citation type="submission" date="2019-12" db="EMBL/GenBank/DDBJ databases">
        <authorList>
            <person name="zhang j."/>
            <person name="sun C.M."/>
        </authorList>
    </citation>
    <scope>NUCLEOTIDE SEQUENCE</scope>
    <source>
        <strain evidence="9">NS-1</strain>
    </source>
</reference>
<feature type="transmembrane region" description="Helical" evidence="7">
    <location>
        <begin position="12"/>
        <end position="36"/>
    </location>
</feature>
<gene>
    <name evidence="9" type="ORF">GM661_12015</name>
</gene>
<dbReference type="SUPFAM" id="SSF161098">
    <property type="entry name" value="MetI-like"/>
    <property type="match status" value="1"/>
</dbReference>
<feature type="transmembrane region" description="Helical" evidence="7">
    <location>
        <begin position="267"/>
        <end position="285"/>
    </location>
</feature>
<evidence type="ECO:0000256" key="7">
    <source>
        <dbReference type="RuleBase" id="RU363032"/>
    </source>
</evidence>
<keyword evidence="5 7" id="KW-1133">Transmembrane helix</keyword>
<evidence type="ECO:0000256" key="6">
    <source>
        <dbReference type="ARBA" id="ARBA00023136"/>
    </source>
</evidence>
<dbReference type="Proteomes" id="UP000665020">
    <property type="component" value="Chromosome"/>
</dbReference>
<accession>A0A8A7KKL7</accession>
<dbReference type="RefSeq" id="WP_230867042.1">
    <property type="nucleotide sequence ID" value="NZ_CP046640.1"/>
</dbReference>
<dbReference type="PANTHER" id="PTHR30193">
    <property type="entry name" value="ABC TRANSPORTER PERMEASE PROTEIN"/>
    <property type="match status" value="1"/>
</dbReference>
<dbReference type="PANTHER" id="PTHR30193:SF41">
    <property type="entry name" value="DIACETYLCHITOBIOSE UPTAKE SYSTEM PERMEASE PROTEIN NGCF"/>
    <property type="match status" value="1"/>
</dbReference>
<evidence type="ECO:0000313" key="10">
    <source>
        <dbReference type="Proteomes" id="UP000665020"/>
    </source>
</evidence>
<protein>
    <submittedName>
        <fullName evidence="9">ABC transporter permease subunit</fullName>
    </submittedName>
</protein>
<evidence type="ECO:0000313" key="9">
    <source>
        <dbReference type="EMBL" id="QTL98634.1"/>
    </source>
</evidence>
<keyword evidence="10" id="KW-1185">Reference proteome</keyword>
<keyword evidence="4 7" id="KW-0812">Transmembrane</keyword>
<evidence type="ECO:0000256" key="5">
    <source>
        <dbReference type="ARBA" id="ARBA00022989"/>
    </source>
</evidence>
<comment type="similarity">
    <text evidence="7">Belongs to the binding-protein-dependent transport system permease family.</text>
</comment>
<feature type="transmembrane region" description="Helical" evidence="7">
    <location>
        <begin position="76"/>
        <end position="96"/>
    </location>
</feature>
<organism evidence="9 10">
    <name type="scientific">Iocasia fonsfrigidae</name>
    <dbReference type="NCBI Taxonomy" id="2682810"/>
    <lineage>
        <taxon>Bacteria</taxon>
        <taxon>Bacillati</taxon>
        <taxon>Bacillota</taxon>
        <taxon>Clostridia</taxon>
        <taxon>Halanaerobiales</taxon>
        <taxon>Halanaerobiaceae</taxon>
        <taxon>Iocasia</taxon>
    </lineage>
</organism>
<dbReference type="Pfam" id="PF00528">
    <property type="entry name" value="BPD_transp_1"/>
    <property type="match status" value="1"/>
</dbReference>
<dbReference type="GO" id="GO:0055085">
    <property type="term" value="P:transmembrane transport"/>
    <property type="evidence" value="ECO:0007669"/>
    <property type="project" value="InterPro"/>
</dbReference>
<dbReference type="PROSITE" id="PS50928">
    <property type="entry name" value="ABC_TM1"/>
    <property type="match status" value="1"/>
</dbReference>
<feature type="domain" description="ABC transmembrane type-1" evidence="8">
    <location>
        <begin position="70"/>
        <end position="281"/>
    </location>
</feature>
<evidence type="ECO:0000256" key="4">
    <source>
        <dbReference type="ARBA" id="ARBA00022692"/>
    </source>
</evidence>
<feature type="transmembrane region" description="Helical" evidence="7">
    <location>
        <begin position="108"/>
        <end position="127"/>
    </location>
</feature>
<evidence type="ECO:0000256" key="2">
    <source>
        <dbReference type="ARBA" id="ARBA00022448"/>
    </source>
</evidence>
<dbReference type="AlphaFoldDB" id="A0A8A7KKL7"/>
<feature type="transmembrane region" description="Helical" evidence="7">
    <location>
        <begin position="154"/>
        <end position="179"/>
    </location>
</feature>
<keyword evidence="6 7" id="KW-0472">Membrane</keyword>
<name>A0A8A7KKL7_9FIRM</name>
<dbReference type="GO" id="GO:0005886">
    <property type="term" value="C:plasma membrane"/>
    <property type="evidence" value="ECO:0007669"/>
    <property type="project" value="UniProtKB-SubCell"/>
</dbReference>
<dbReference type="InterPro" id="IPR000515">
    <property type="entry name" value="MetI-like"/>
</dbReference>
<evidence type="ECO:0000256" key="1">
    <source>
        <dbReference type="ARBA" id="ARBA00004651"/>
    </source>
</evidence>
<comment type="subcellular location">
    <subcellularLocation>
        <location evidence="1 7">Cell membrane</location>
        <topology evidence="1 7">Multi-pass membrane protein</topology>
    </subcellularLocation>
</comment>
<dbReference type="KEGG" id="ifn:GM661_12015"/>
<dbReference type="CDD" id="cd06261">
    <property type="entry name" value="TM_PBP2"/>
    <property type="match status" value="1"/>
</dbReference>
<evidence type="ECO:0000259" key="8">
    <source>
        <dbReference type="PROSITE" id="PS50928"/>
    </source>
</evidence>
<keyword evidence="2 7" id="KW-0813">Transport</keyword>
<dbReference type="InterPro" id="IPR051393">
    <property type="entry name" value="ABC_transporter_permease"/>
</dbReference>
<dbReference type="EMBL" id="CP046640">
    <property type="protein sequence ID" value="QTL98634.1"/>
    <property type="molecule type" value="Genomic_DNA"/>
</dbReference>
<feature type="transmembrane region" description="Helical" evidence="7">
    <location>
        <begin position="200"/>
        <end position="221"/>
    </location>
</feature>
<keyword evidence="3" id="KW-1003">Cell membrane</keyword>
<evidence type="ECO:0000256" key="3">
    <source>
        <dbReference type="ARBA" id="ARBA00022475"/>
    </source>
</evidence>
<proteinExistence type="inferred from homology"/>
<sequence length="292" mass="32687">MNRKRLEKVETFLFTMPAAILVSVMIYIPFVMSAVYSLTEWNGISKAVTFIGIENFKTIFLESKQFLNVLIFTGKYTALFMILSNVLALVLAVVLVKKIKTANILRGVFFVPYIMSMTIVGFIWKFIFSQGFARLFEISEWGLLNLSWLGNGDLAFYSVVFVGVWQQLGFYIVLYIAGLQAVPEDVLEAATVDGASKVKRFFRITLPLLGPSITICLFMSLTNGLKVFDIILALTKGGPGGATYSATLDIYREAFQYNNYGIGSAKALIFFVIILILTQLVLGFSRRNEVEL</sequence>